<dbReference type="PANTHER" id="PTHR47755:SF1">
    <property type="entry name" value="CELL DIVISION PROTEIN FTSX"/>
    <property type="match status" value="1"/>
</dbReference>
<dbReference type="Proteomes" id="UP001500523">
    <property type="component" value="Unassembled WGS sequence"/>
</dbReference>
<keyword evidence="1" id="KW-0472">Membrane</keyword>
<evidence type="ECO:0000313" key="2">
    <source>
        <dbReference type="EMBL" id="GAA3697688.1"/>
    </source>
</evidence>
<accession>A0ABP7CWU4</accession>
<gene>
    <name evidence="2" type="ORF">GCM10022268_05270</name>
</gene>
<evidence type="ECO:0008006" key="4">
    <source>
        <dbReference type="Google" id="ProtNLM"/>
    </source>
</evidence>
<feature type="transmembrane region" description="Helical" evidence="1">
    <location>
        <begin position="210"/>
        <end position="234"/>
    </location>
</feature>
<keyword evidence="3" id="KW-1185">Reference proteome</keyword>
<name>A0ABP7CWU4_9SPHN</name>
<feature type="transmembrane region" description="Helical" evidence="1">
    <location>
        <begin position="155"/>
        <end position="175"/>
    </location>
</feature>
<evidence type="ECO:0000313" key="3">
    <source>
        <dbReference type="Proteomes" id="UP001500523"/>
    </source>
</evidence>
<feature type="transmembrane region" description="Helical" evidence="1">
    <location>
        <begin position="17"/>
        <end position="40"/>
    </location>
</feature>
<protein>
    <recommendedName>
        <fullName evidence="4">Cell division transport system permease protein</fullName>
    </recommendedName>
</protein>
<organism evidence="2 3">
    <name type="scientific">Sphingomonas cynarae</name>
    <dbReference type="NCBI Taxonomy" id="930197"/>
    <lineage>
        <taxon>Bacteria</taxon>
        <taxon>Pseudomonadati</taxon>
        <taxon>Pseudomonadota</taxon>
        <taxon>Alphaproteobacteria</taxon>
        <taxon>Sphingomonadales</taxon>
        <taxon>Sphingomonadaceae</taxon>
        <taxon>Sphingomonas</taxon>
    </lineage>
</organism>
<keyword evidence="1" id="KW-0812">Transmembrane</keyword>
<feature type="transmembrane region" description="Helical" evidence="1">
    <location>
        <begin position="254"/>
        <end position="276"/>
    </location>
</feature>
<reference evidence="3" key="1">
    <citation type="journal article" date="2019" name="Int. J. Syst. Evol. Microbiol.">
        <title>The Global Catalogue of Microorganisms (GCM) 10K type strain sequencing project: providing services to taxonomists for standard genome sequencing and annotation.</title>
        <authorList>
            <consortium name="The Broad Institute Genomics Platform"/>
            <consortium name="The Broad Institute Genome Sequencing Center for Infectious Disease"/>
            <person name="Wu L."/>
            <person name="Ma J."/>
        </authorList>
    </citation>
    <scope>NUCLEOTIDE SEQUENCE [LARGE SCALE GENOMIC DNA]</scope>
    <source>
        <strain evidence="3">JCM 17498</strain>
    </source>
</reference>
<sequence length="284" mass="29368">MTPGPAWFPTEARGDRALAALLAMLVFVAIVATGFGLGIAGSARMFDRQQAGRLTVQVPAAAADRALGLLRAMPGVVRATPVDPATLRRLLRPWLGEDAAGLPIAALIPAMIDVDLDDAAALPAIERRLRGAVAVIRIDRADRWLAPVAGLLRRLQWVAAALVLLPVVAIPVIAGRAMRHVLMRRHDTIAVIHALGATDRQLAAPFRWRIAGTVLAGAAIGGIGALAMLVPVDAAVATLGSDLIAGAALAPRDWAVLAALPVALAALAIAAAWRAVAAMLGRLA</sequence>
<dbReference type="EMBL" id="BAABBF010000001">
    <property type="protein sequence ID" value="GAA3697688.1"/>
    <property type="molecule type" value="Genomic_DNA"/>
</dbReference>
<comment type="caution">
    <text evidence="2">The sequence shown here is derived from an EMBL/GenBank/DDBJ whole genome shotgun (WGS) entry which is preliminary data.</text>
</comment>
<dbReference type="RefSeq" id="WP_344691807.1">
    <property type="nucleotide sequence ID" value="NZ_BAABBF010000001.1"/>
</dbReference>
<dbReference type="PANTHER" id="PTHR47755">
    <property type="entry name" value="CELL DIVISION PROTEIN FTSX"/>
    <property type="match status" value="1"/>
</dbReference>
<evidence type="ECO:0000256" key="1">
    <source>
        <dbReference type="SAM" id="Phobius"/>
    </source>
</evidence>
<keyword evidence="1" id="KW-1133">Transmembrane helix</keyword>
<proteinExistence type="predicted"/>
<dbReference type="InterPro" id="IPR004513">
    <property type="entry name" value="FtsX"/>
</dbReference>